<feature type="domain" description="Peptidase S53" evidence="9">
    <location>
        <begin position="206"/>
        <end position="579"/>
    </location>
</feature>
<dbReference type="PANTHER" id="PTHR14218">
    <property type="entry name" value="PROTEASE S8 TRIPEPTIDYL PEPTIDASE I CLN2"/>
    <property type="match status" value="1"/>
</dbReference>
<evidence type="ECO:0000256" key="6">
    <source>
        <dbReference type="ARBA" id="ARBA00022837"/>
    </source>
</evidence>
<reference evidence="11 12" key="2">
    <citation type="submission" date="2019-10" db="EMBL/GenBank/DDBJ databases">
        <title>Genome Sequences from Six Type Strain Members of the Archaeal Family Sulfolobaceae: Acidianus ambivalens, Acidianus infernus, Metallosphaera prunae, Stygiolobus azoricus, Sulfolobus metallicus, and Sulfurisphaera ohwakuensis.</title>
        <authorList>
            <person name="Counts J.A."/>
            <person name="Kelly R.M."/>
        </authorList>
    </citation>
    <scope>NUCLEOTIDE SEQUENCE [LARGE SCALE GENOMIC DNA]</scope>
    <source>
        <strain evidence="11 12">LEI 10</strain>
    </source>
</reference>
<dbReference type="PROSITE" id="PS51695">
    <property type="entry name" value="SEDOLISIN"/>
    <property type="match status" value="1"/>
</dbReference>
<sequence>MKSALVFLLVFIIFLSSVTGSIEIVYSQTAKDCYIAPNITGTPLGKLPSNTPIYINIFIPPKNMNELLLLIQEEYHDQIHLSRQQIINEFGDQQRINEISSYLKSNGFNVVFTTPFSLMAEAPACKVNALFGTQLYLYKNGQEIFYKPYNNPNIPSVLQNVIIGGLTNYTTVKTQYLILGKLVDGVLKPTNSSRQVPLGLNFAYTMYSPQDLEGAYNVTGPEGRNVTVAIIDAWGDPLICQDIQEFDQEFHLPPANLTIVPIGPYEPLFGLFTGWYGEVALDVEAVHAMAPYAHIELVLSHGCLFCDILQAIIYVVSADNAQVVDMSFGAPENEFTASGMYAYYRGVPLVNYPLVNYYFELGSAEGITFIGASGDQGAYEGTYTTFGGVVFPSSSPFVLSVGGTSLYPQITSGYIATMNSTAVYGYENAWSVLPQYLGLGTSTVASGGGYSTFFPAPYWQASITKSDTRATPDVSADANPYTGFITVVLGTKEVIGGTSLSTQLWGGVIADIDSYIGHPLGLVAPILYSIYENSTLYQEAFHEVTQGFNGKYLAHAGYNLVTGLGTPNVGVLEKVIKEYLSFHPELEISLSTCESGFTMPWYCYCTTFRIVAEISYPNGTIVTNGSFNAYIYTLKGFLASVPLKYNGTYWVGNFTISKGDPTNCWTIVVNGTAGGLSGISQVDVDVGYSFNIISPPETVIPVNAPVSFCVCIYNPQGQPVTNTTVTMTMMYHGKVVSVTPLVYTGHYGDYSGTLILLYPQPQGTYIIEANSTYGYAYEWEYFGLVVYGAVIPPINDGMTSAYPGENITVLGYIFNPCLQGVFTAKAYAELVSLNGQVIEKVPMTLAPDTTILGVYNLFGFHIANITIPSNVTPGYYKVIVTSCLPAVFGPSYGNFTTFIYISNSGLSYQVRSVSEVYEGQYIKVFANITYSNGTEVKYGEFTAGFIPTELNFEQLLVEFYAGVPMQYNSTLGEWETIYQIPSILSEQCTIYEGAPTQSLSGFWDVVIEGTSSTGDNVITNYSYFNVLPYTYIGSKIITPQNATKVPLIVFNGTNYILQGIYSPSITIECLHGLIIECSEVGSVYAVNSTLVVEKSQLTLIHAISSSLCLIQDIIGHVTNASPLNLVKSNATLISTIIEDSKYAFNITCSKVNLEGVYYKNVIEVTNLPTPTIVSYSPVNVTTPSTTIQFNISGKNLKVIGAYIDDKSVSFSSSSTYNSILVTIPFNASVEPSGAYYVTIEVCDGLKYNLSAIIFNSYHEVEEAKVSTSLFSNISSISTSLSHEISSVSASSTDGEILGSIGIVLGLIAILLFVFRGRGEKK</sequence>
<dbReference type="RefSeq" id="WP_152942208.1">
    <property type="nucleotide sequence ID" value="NZ_CP045482.1"/>
</dbReference>
<dbReference type="SMART" id="SM00944">
    <property type="entry name" value="Pro-kuma_activ"/>
    <property type="match status" value="1"/>
</dbReference>
<evidence type="ECO:0000256" key="5">
    <source>
        <dbReference type="ARBA" id="ARBA00022825"/>
    </source>
</evidence>
<evidence type="ECO:0000256" key="8">
    <source>
        <dbReference type="SAM" id="Phobius"/>
    </source>
</evidence>
<proteinExistence type="predicted"/>
<organism evidence="11 12">
    <name type="scientific">Acidianus ambivalens</name>
    <name type="common">Desulfurolobus ambivalens</name>
    <dbReference type="NCBI Taxonomy" id="2283"/>
    <lineage>
        <taxon>Archaea</taxon>
        <taxon>Thermoproteota</taxon>
        <taxon>Thermoprotei</taxon>
        <taxon>Sulfolobales</taxon>
        <taxon>Sulfolobaceae</taxon>
        <taxon>Acidianus</taxon>
    </lineage>
</organism>
<evidence type="ECO:0000256" key="7">
    <source>
        <dbReference type="ARBA" id="ARBA00023145"/>
    </source>
</evidence>
<name>A0A650CUH3_ACIAM</name>
<protein>
    <submittedName>
        <fullName evidence="11">Peptidase S53</fullName>
    </submittedName>
</protein>
<evidence type="ECO:0000256" key="4">
    <source>
        <dbReference type="ARBA" id="ARBA00022801"/>
    </source>
</evidence>
<gene>
    <name evidence="11" type="ORF">D1866_05440</name>
    <name evidence="10" type="ORF">GFB69_09385</name>
</gene>
<keyword evidence="4" id="KW-0378">Hydrolase</keyword>
<dbReference type="GO" id="GO:0006508">
    <property type="term" value="P:proteolysis"/>
    <property type="evidence" value="ECO:0007669"/>
    <property type="project" value="UniProtKB-KW"/>
</dbReference>
<dbReference type="SUPFAM" id="SSF54897">
    <property type="entry name" value="Protease propeptides/inhibitors"/>
    <property type="match status" value="1"/>
</dbReference>
<keyword evidence="8" id="KW-0812">Transmembrane</keyword>
<dbReference type="Proteomes" id="UP000474054">
    <property type="component" value="Unassembled WGS sequence"/>
</dbReference>
<dbReference type="SUPFAM" id="SSF52743">
    <property type="entry name" value="Subtilisin-like"/>
    <property type="match status" value="1"/>
</dbReference>
<keyword evidence="8" id="KW-0472">Membrane</keyword>
<dbReference type="GO" id="GO:0008240">
    <property type="term" value="F:tripeptidyl-peptidase activity"/>
    <property type="evidence" value="ECO:0007669"/>
    <property type="project" value="TreeGrafter"/>
</dbReference>
<dbReference type="EMBL" id="WHYS01000002">
    <property type="protein sequence ID" value="MQL55949.1"/>
    <property type="molecule type" value="Genomic_DNA"/>
</dbReference>
<feature type="transmembrane region" description="Helical" evidence="8">
    <location>
        <begin position="1296"/>
        <end position="1314"/>
    </location>
</feature>
<evidence type="ECO:0000313" key="12">
    <source>
        <dbReference type="Proteomes" id="UP000426328"/>
    </source>
</evidence>
<keyword evidence="5" id="KW-0720">Serine protease</keyword>
<evidence type="ECO:0000259" key="9">
    <source>
        <dbReference type="PROSITE" id="PS51695"/>
    </source>
</evidence>
<dbReference type="CDD" id="cd04056">
    <property type="entry name" value="Peptidases_S53"/>
    <property type="match status" value="1"/>
</dbReference>
<evidence type="ECO:0000313" key="10">
    <source>
        <dbReference type="EMBL" id="MQL55949.1"/>
    </source>
</evidence>
<dbReference type="Pfam" id="PF09286">
    <property type="entry name" value="Pro-kuma_activ"/>
    <property type="match status" value="1"/>
</dbReference>
<dbReference type="GO" id="GO:0046872">
    <property type="term" value="F:metal ion binding"/>
    <property type="evidence" value="ECO:0007669"/>
    <property type="project" value="UniProtKB-KW"/>
</dbReference>
<keyword evidence="7" id="KW-0865">Zymogen</keyword>
<reference evidence="10 13" key="1">
    <citation type="submission" date="2019-10" db="EMBL/GenBank/DDBJ databases">
        <title>Comparative genomics of sulfur disproportionating microorganisms.</title>
        <authorList>
            <person name="Ward L.M."/>
            <person name="Bertran E."/>
            <person name="Johnston D."/>
        </authorList>
    </citation>
    <scope>NUCLEOTIDE SEQUENCE [LARGE SCALE GENOMIC DNA]</scope>
    <source>
        <strain evidence="10 13">DSM 3772</strain>
    </source>
</reference>
<dbReference type="InterPro" id="IPR017001">
    <property type="entry name" value="Pept_S53_physarolisin-II_arc"/>
</dbReference>
<dbReference type="InterPro" id="IPR050819">
    <property type="entry name" value="Tripeptidyl-peptidase_I"/>
</dbReference>
<dbReference type="GeneID" id="42779158"/>
<evidence type="ECO:0000313" key="11">
    <source>
        <dbReference type="EMBL" id="QGR21490.1"/>
    </source>
</evidence>
<dbReference type="PANTHER" id="PTHR14218:SF15">
    <property type="entry name" value="TRIPEPTIDYL-PEPTIDASE 1"/>
    <property type="match status" value="1"/>
</dbReference>
<dbReference type="InterPro" id="IPR036852">
    <property type="entry name" value="Peptidase_S8/S53_dom_sf"/>
</dbReference>
<dbReference type="KEGG" id="aamb:D1866_05440"/>
<keyword evidence="12" id="KW-1185">Reference proteome</keyword>
<keyword evidence="6" id="KW-0106">Calcium</keyword>
<dbReference type="InterPro" id="IPR015366">
    <property type="entry name" value="S53_propep"/>
</dbReference>
<comment type="cofactor">
    <cofactor evidence="1">
        <name>Ca(2+)</name>
        <dbReference type="ChEBI" id="CHEBI:29108"/>
    </cofactor>
</comment>
<dbReference type="Proteomes" id="UP000426328">
    <property type="component" value="Chromosome"/>
</dbReference>
<dbReference type="Gene3D" id="3.40.50.200">
    <property type="entry name" value="Peptidase S8/S53 domain"/>
    <property type="match status" value="1"/>
</dbReference>
<evidence type="ECO:0000313" key="13">
    <source>
        <dbReference type="Proteomes" id="UP000474054"/>
    </source>
</evidence>
<evidence type="ECO:0000256" key="2">
    <source>
        <dbReference type="ARBA" id="ARBA00022670"/>
    </source>
</evidence>
<evidence type="ECO:0000256" key="1">
    <source>
        <dbReference type="ARBA" id="ARBA00001913"/>
    </source>
</evidence>
<dbReference type="CDD" id="cd11377">
    <property type="entry name" value="Pro-peptidase_S53"/>
    <property type="match status" value="1"/>
</dbReference>
<keyword evidence="3" id="KW-0479">Metal-binding</keyword>
<dbReference type="EMBL" id="CP045482">
    <property type="protein sequence ID" value="QGR21490.1"/>
    <property type="molecule type" value="Genomic_DNA"/>
</dbReference>
<keyword evidence="8" id="KW-1133">Transmembrane helix</keyword>
<evidence type="ECO:0000256" key="3">
    <source>
        <dbReference type="ARBA" id="ARBA00022723"/>
    </source>
</evidence>
<dbReference type="GO" id="GO:0004252">
    <property type="term" value="F:serine-type endopeptidase activity"/>
    <property type="evidence" value="ECO:0007669"/>
    <property type="project" value="InterPro"/>
</dbReference>
<accession>A0A650CUH3</accession>
<dbReference type="PIRSF" id="PIRSF032623">
    <property type="entry name" value="Peptidase_SSO2181_prd"/>
    <property type="match status" value="1"/>
</dbReference>
<dbReference type="InterPro" id="IPR030400">
    <property type="entry name" value="Sedolisin_dom"/>
</dbReference>
<keyword evidence="2" id="KW-0645">Protease</keyword>